<dbReference type="Pfam" id="PF00930">
    <property type="entry name" value="DPPIV_N"/>
    <property type="match status" value="1"/>
</dbReference>
<dbReference type="GO" id="GO:0008236">
    <property type="term" value="F:serine-type peptidase activity"/>
    <property type="evidence" value="ECO:0007669"/>
    <property type="project" value="InterPro"/>
</dbReference>
<feature type="domain" description="Dipeptidylpeptidase IV N-terminal" evidence="3">
    <location>
        <begin position="97"/>
        <end position="411"/>
    </location>
</feature>
<dbReference type="RefSeq" id="WP_111593565.1">
    <property type="nucleotide sequence ID" value="NZ_QLMA01000006.1"/>
</dbReference>
<accession>A0A327VW82</accession>
<dbReference type="GO" id="GO:0006508">
    <property type="term" value="P:proteolysis"/>
    <property type="evidence" value="ECO:0007669"/>
    <property type="project" value="InterPro"/>
</dbReference>
<name>A0A327VW82_9BACT</name>
<dbReference type="InterPro" id="IPR050278">
    <property type="entry name" value="Serine_Prot_S9B/DPPIV"/>
</dbReference>
<evidence type="ECO:0000313" key="4">
    <source>
        <dbReference type="EMBL" id="RAJ79094.1"/>
    </source>
</evidence>
<dbReference type="SUPFAM" id="SSF82171">
    <property type="entry name" value="DPP6 N-terminal domain-like"/>
    <property type="match status" value="1"/>
</dbReference>
<comment type="caution">
    <text evidence="4">The sequence shown here is derived from an EMBL/GenBank/DDBJ whole genome shotgun (WGS) entry which is preliminary data.</text>
</comment>
<gene>
    <name evidence="4" type="ORF">CLV59_106154</name>
</gene>
<feature type="chain" id="PRO_5016249540" evidence="1">
    <location>
        <begin position="23"/>
        <end position="693"/>
    </location>
</feature>
<proteinExistence type="predicted"/>
<protein>
    <submittedName>
        <fullName evidence="4">Dipeptidyl-peptidase-4</fullName>
    </submittedName>
</protein>
<dbReference type="EMBL" id="QLMA01000006">
    <property type="protein sequence ID" value="RAJ79094.1"/>
    <property type="molecule type" value="Genomic_DNA"/>
</dbReference>
<evidence type="ECO:0000313" key="5">
    <source>
        <dbReference type="Proteomes" id="UP000249819"/>
    </source>
</evidence>
<keyword evidence="5" id="KW-1185">Reference proteome</keyword>
<dbReference type="InterPro" id="IPR002469">
    <property type="entry name" value="Peptidase_S9B_N"/>
</dbReference>
<evidence type="ECO:0000259" key="2">
    <source>
        <dbReference type="Pfam" id="PF00326"/>
    </source>
</evidence>
<reference evidence="4 5" key="1">
    <citation type="submission" date="2018-06" db="EMBL/GenBank/DDBJ databases">
        <title>Genomic Encyclopedia of Archaeal and Bacterial Type Strains, Phase II (KMG-II): from individual species to whole genera.</title>
        <authorList>
            <person name="Goeker M."/>
        </authorList>
    </citation>
    <scope>NUCLEOTIDE SEQUENCE [LARGE SCALE GENOMIC DNA]</scope>
    <source>
        <strain evidence="4 5">DSM 29821</strain>
    </source>
</reference>
<dbReference type="SUPFAM" id="SSF53474">
    <property type="entry name" value="alpha/beta-Hydrolases"/>
    <property type="match status" value="1"/>
</dbReference>
<keyword evidence="1" id="KW-0732">Signal</keyword>
<dbReference type="Proteomes" id="UP000249819">
    <property type="component" value="Unassembled WGS sequence"/>
</dbReference>
<feature type="domain" description="Peptidase S9 prolyl oligopeptidase catalytic" evidence="2">
    <location>
        <begin position="501"/>
        <end position="674"/>
    </location>
</feature>
<dbReference type="InterPro" id="IPR029058">
    <property type="entry name" value="AB_hydrolase_fold"/>
</dbReference>
<dbReference type="OrthoDB" id="9812921at2"/>
<dbReference type="GO" id="GO:0008239">
    <property type="term" value="F:dipeptidyl-peptidase activity"/>
    <property type="evidence" value="ECO:0007669"/>
    <property type="project" value="TreeGrafter"/>
</dbReference>
<organism evidence="4 5">
    <name type="scientific">Chitinophaga dinghuensis</name>
    <dbReference type="NCBI Taxonomy" id="1539050"/>
    <lineage>
        <taxon>Bacteria</taxon>
        <taxon>Pseudomonadati</taxon>
        <taxon>Bacteroidota</taxon>
        <taxon>Chitinophagia</taxon>
        <taxon>Chitinophagales</taxon>
        <taxon>Chitinophagaceae</taxon>
        <taxon>Chitinophaga</taxon>
    </lineage>
</organism>
<dbReference type="AlphaFoldDB" id="A0A327VW82"/>
<evidence type="ECO:0000259" key="3">
    <source>
        <dbReference type="Pfam" id="PF00930"/>
    </source>
</evidence>
<dbReference type="InterPro" id="IPR001375">
    <property type="entry name" value="Peptidase_S9_cat"/>
</dbReference>
<dbReference type="PANTHER" id="PTHR11731">
    <property type="entry name" value="PROTEASE FAMILY S9B,C DIPEPTIDYL-PEPTIDASE IV-RELATED"/>
    <property type="match status" value="1"/>
</dbReference>
<dbReference type="Pfam" id="PF00326">
    <property type="entry name" value="Peptidase_S9"/>
    <property type="match status" value="1"/>
</dbReference>
<dbReference type="PANTHER" id="PTHR11731:SF193">
    <property type="entry name" value="DIPEPTIDYL PEPTIDASE 9"/>
    <property type="match status" value="1"/>
</dbReference>
<evidence type="ECO:0000256" key="1">
    <source>
        <dbReference type="SAM" id="SignalP"/>
    </source>
</evidence>
<dbReference type="Gene3D" id="3.40.50.1820">
    <property type="entry name" value="alpha/beta hydrolase"/>
    <property type="match status" value="1"/>
</dbReference>
<sequence>MINQPFKYALLLVSLYSGYLHAQQPAKNYVVPLPVVEEWTDNQHAVIRRMENNQWKRFLLDATNGKETAFTGPLVNSNSKGKKLIIKEGDIFLQEGKQLRQLTHTPEIEATPAFSPDSAMIAFTRNHDLYTLHLATGKETRLTADGTELIMNGYSSWVYNEEILGRQMDYRAFWWSPDGQSIAFFRTDDSKVPEFIMTDAGGFHGYVEKQRYPQPGDPNPSVKIGMVPANGGTITWADFKEQDDQYFGTPHWMPDGKSLMVQWLNRGQDHYQLYAVAANGGKKLLYEEKQSTWINLDDENNITFVNGGKQFLLASDKSGFRHLYLHHTDGRLANQVTNGEYVVKDIKRIDEQHKVIYFTANKDGISQENLYRVDYSGKNMKRLTFGPYNHTIKFSPDGTYFTTVYSNAGTPDRVALVSNTGKIIRELGDSRGADFDSTIEKRHQVVFVRSEDDKFNLPLSISYPANMEPGKKYPVSVNIYGGPGSNSVFNRFIHPKFLPPDDVILVQMDHRGCEEFGKRGQNYMHRNLGEWAIKDYIQCVKWLIANAQVDPDKVLIDGYSFGGYMVCYALTHAPEYFKFGIAGGSVIDWRMYDSPYTERYMDSPAENPEGYEKSSVLAYTKNLKGKLLLQQGGIDDNVHSINTLSLVDKLENEGNTNFQMILYPGNRHSVISQKLTHFNAIKNLQMNKWLLDK</sequence>
<dbReference type="Gene3D" id="2.140.10.30">
    <property type="entry name" value="Dipeptidylpeptidase IV, N-terminal domain"/>
    <property type="match status" value="1"/>
</dbReference>
<feature type="signal peptide" evidence="1">
    <location>
        <begin position="1"/>
        <end position="22"/>
    </location>
</feature>